<evidence type="ECO:0008006" key="5">
    <source>
        <dbReference type="Google" id="ProtNLM"/>
    </source>
</evidence>
<evidence type="ECO:0000313" key="4">
    <source>
        <dbReference type="Proteomes" id="UP000245207"/>
    </source>
</evidence>
<feature type="region of interest" description="Disordered" evidence="1">
    <location>
        <begin position="1"/>
        <end position="25"/>
    </location>
</feature>
<evidence type="ECO:0000256" key="2">
    <source>
        <dbReference type="SAM" id="Phobius"/>
    </source>
</evidence>
<organism evidence="3 4">
    <name type="scientific">Artemisia annua</name>
    <name type="common">Sweet wormwood</name>
    <dbReference type="NCBI Taxonomy" id="35608"/>
    <lineage>
        <taxon>Eukaryota</taxon>
        <taxon>Viridiplantae</taxon>
        <taxon>Streptophyta</taxon>
        <taxon>Embryophyta</taxon>
        <taxon>Tracheophyta</taxon>
        <taxon>Spermatophyta</taxon>
        <taxon>Magnoliopsida</taxon>
        <taxon>eudicotyledons</taxon>
        <taxon>Gunneridae</taxon>
        <taxon>Pentapetalae</taxon>
        <taxon>asterids</taxon>
        <taxon>campanulids</taxon>
        <taxon>Asterales</taxon>
        <taxon>Asteraceae</taxon>
        <taxon>Asteroideae</taxon>
        <taxon>Anthemideae</taxon>
        <taxon>Artemisiinae</taxon>
        <taxon>Artemisia</taxon>
    </lineage>
</organism>
<reference evidence="3 4" key="1">
    <citation type="journal article" date="2018" name="Mol. Plant">
        <title>The genome of Artemisia annua provides insight into the evolution of Asteraceae family and artemisinin biosynthesis.</title>
        <authorList>
            <person name="Shen Q."/>
            <person name="Zhang L."/>
            <person name="Liao Z."/>
            <person name="Wang S."/>
            <person name="Yan T."/>
            <person name="Shi P."/>
            <person name="Liu M."/>
            <person name="Fu X."/>
            <person name="Pan Q."/>
            <person name="Wang Y."/>
            <person name="Lv Z."/>
            <person name="Lu X."/>
            <person name="Zhang F."/>
            <person name="Jiang W."/>
            <person name="Ma Y."/>
            <person name="Chen M."/>
            <person name="Hao X."/>
            <person name="Li L."/>
            <person name="Tang Y."/>
            <person name="Lv G."/>
            <person name="Zhou Y."/>
            <person name="Sun X."/>
            <person name="Brodelius P.E."/>
            <person name="Rose J.K.C."/>
            <person name="Tang K."/>
        </authorList>
    </citation>
    <scope>NUCLEOTIDE SEQUENCE [LARGE SCALE GENOMIC DNA]</scope>
    <source>
        <strain evidence="4">cv. Huhao1</strain>
        <tissue evidence="3">Leaf</tissue>
    </source>
</reference>
<keyword evidence="4" id="KW-1185">Reference proteome</keyword>
<evidence type="ECO:0000313" key="3">
    <source>
        <dbReference type="EMBL" id="PWA73819.1"/>
    </source>
</evidence>
<sequence>MEQTPTPIPSASENPTNQTLPETTPNVMISTIGGRTRCNKLLTNNGCWTEQHKLPIALFLRRLIPLLTCFKKSNPVQGFDPPSETKRHEMNIWTEVAKYMAGNSLVIFGNSVFIVVIFLLTMQTKSYCCNN</sequence>
<keyword evidence="2" id="KW-0812">Transmembrane</keyword>
<keyword evidence="2" id="KW-0472">Membrane</keyword>
<evidence type="ECO:0000256" key="1">
    <source>
        <dbReference type="SAM" id="MobiDB-lite"/>
    </source>
</evidence>
<protein>
    <recommendedName>
        <fullName evidence="5">Transmembrane protein</fullName>
    </recommendedName>
</protein>
<keyword evidence="2" id="KW-1133">Transmembrane helix</keyword>
<feature type="transmembrane region" description="Helical" evidence="2">
    <location>
        <begin position="96"/>
        <end position="120"/>
    </location>
</feature>
<name>A0A2U1NJY4_ARTAN</name>
<dbReference type="AlphaFoldDB" id="A0A2U1NJY4"/>
<dbReference type="EMBL" id="PKPP01002670">
    <property type="protein sequence ID" value="PWA73819.1"/>
    <property type="molecule type" value="Genomic_DNA"/>
</dbReference>
<comment type="caution">
    <text evidence="3">The sequence shown here is derived from an EMBL/GenBank/DDBJ whole genome shotgun (WGS) entry which is preliminary data.</text>
</comment>
<gene>
    <name evidence="3" type="ORF">CTI12_AA258090</name>
</gene>
<proteinExistence type="predicted"/>
<accession>A0A2U1NJY4</accession>
<dbReference type="Proteomes" id="UP000245207">
    <property type="component" value="Unassembled WGS sequence"/>
</dbReference>